<evidence type="ECO:0000313" key="6">
    <source>
        <dbReference type="Proteomes" id="UP000494040"/>
    </source>
</evidence>
<name>A0A8I6TDI8_CIMLE</name>
<feature type="chain" id="PRO_5035216908" description="CPR type cuticle protein" evidence="4">
    <location>
        <begin position="20"/>
        <end position="210"/>
    </location>
</feature>
<feature type="compositionally biased region" description="Basic residues" evidence="3">
    <location>
        <begin position="107"/>
        <end position="116"/>
    </location>
</feature>
<keyword evidence="1 2" id="KW-0193">Cuticle</keyword>
<feature type="compositionally biased region" description="Pro residues" evidence="3">
    <location>
        <begin position="62"/>
        <end position="73"/>
    </location>
</feature>
<dbReference type="Pfam" id="PF00379">
    <property type="entry name" value="Chitin_bind_4"/>
    <property type="match status" value="1"/>
</dbReference>
<feature type="signal peptide" evidence="4">
    <location>
        <begin position="1"/>
        <end position="19"/>
    </location>
</feature>
<protein>
    <recommendedName>
        <fullName evidence="7">CPR type cuticle protein</fullName>
    </recommendedName>
</protein>
<dbReference type="KEGG" id="clec:106665182"/>
<dbReference type="InterPro" id="IPR000618">
    <property type="entry name" value="Insect_cuticle"/>
</dbReference>
<evidence type="ECO:0000256" key="4">
    <source>
        <dbReference type="SAM" id="SignalP"/>
    </source>
</evidence>
<dbReference type="OrthoDB" id="6629557at2759"/>
<dbReference type="PROSITE" id="PS51155">
    <property type="entry name" value="CHIT_BIND_RR_2"/>
    <property type="match status" value="1"/>
</dbReference>
<dbReference type="InterPro" id="IPR031311">
    <property type="entry name" value="CHIT_BIND_RR_consensus"/>
</dbReference>
<dbReference type="EnsemblMetazoa" id="XM_014391428.2">
    <property type="protein sequence ID" value="XP_014246914.1"/>
    <property type="gene ID" value="LOC106665182"/>
</dbReference>
<evidence type="ECO:0000256" key="2">
    <source>
        <dbReference type="PROSITE-ProRule" id="PRU00497"/>
    </source>
</evidence>
<keyword evidence="4" id="KW-0732">Signal</keyword>
<accession>A0A8I6TDI8</accession>
<evidence type="ECO:0000313" key="5">
    <source>
        <dbReference type="EnsemblMetazoa" id="XP_014246914.1"/>
    </source>
</evidence>
<evidence type="ECO:0000256" key="3">
    <source>
        <dbReference type="SAM" id="MobiDB-lite"/>
    </source>
</evidence>
<proteinExistence type="predicted"/>
<dbReference type="PROSITE" id="PS00233">
    <property type="entry name" value="CHIT_BIND_RR_1"/>
    <property type="match status" value="1"/>
</dbReference>
<evidence type="ECO:0000256" key="1">
    <source>
        <dbReference type="ARBA" id="ARBA00022460"/>
    </source>
</evidence>
<organism evidence="5 6">
    <name type="scientific">Cimex lectularius</name>
    <name type="common">Bed bug</name>
    <name type="synonym">Acanthia lectularia</name>
    <dbReference type="NCBI Taxonomy" id="79782"/>
    <lineage>
        <taxon>Eukaryota</taxon>
        <taxon>Metazoa</taxon>
        <taxon>Ecdysozoa</taxon>
        <taxon>Arthropoda</taxon>
        <taxon>Hexapoda</taxon>
        <taxon>Insecta</taxon>
        <taxon>Pterygota</taxon>
        <taxon>Neoptera</taxon>
        <taxon>Paraneoptera</taxon>
        <taxon>Hemiptera</taxon>
        <taxon>Heteroptera</taxon>
        <taxon>Panheteroptera</taxon>
        <taxon>Cimicomorpha</taxon>
        <taxon>Cimicidae</taxon>
        <taxon>Cimex</taxon>
    </lineage>
</organism>
<gene>
    <name evidence="5" type="primary">106665182</name>
</gene>
<dbReference type="AlphaFoldDB" id="A0A8I6TDI8"/>
<feature type="region of interest" description="Disordered" evidence="3">
    <location>
        <begin position="34"/>
        <end position="132"/>
    </location>
</feature>
<keyword evidence="6" id="KW-1185">Reference proteome</keyword>
<dbReference type="Proteomes" id="UP000494040">
    <property type="component" value="Unassembled WGS sequence"/>
</dbReference>
<dbReference type="GO" id="GO:0042302">
    <property type="term" value="F:structural constituent of cuticle"/>
    <property type="evidence" value="ECO:0007669"/>
    <property type="project" value="UniProtKB-UniRule"/>
</dbReference>
<sequence>MKQQFSLLLVLLSWKLAHGENDTSLTDLKAEEHHIQESPMPLPLPFGFRRPNRLQQIGGKPHPFPSPPHPPAPQEQEESTTEGCVFQTTPSDLSTDAVPVTEEPTTRRPRPTKKRPPPTPPTPQSEEEEEGDGLVYSISRMDEDGGYFFDFLASNSVFRQEQGFFKTNPDPKGEKIHVKTGAYGFTSPEGARVRIDYVADENGFRAFDTT</sequence>
<evidence type="ECO:0008006" key="7">
    <source>
        <dbReference type="Google" id="ProtNLM"/>
    </source>
</evidence>
<reference evidence="5" key="1">
    <citation type="submission" date="2022-01" db="UniProtKB">
        <authorList>
            <consortium name="EnsemblMetazoa"/>
        </authorList>
    </citation>
    <scope>IDENTIFICATION</scope>
</reference>